<evidence type="ECO:0000256" key="5">
    <source>
        <dbReference type="SAM" id="SignalP"/>
    </source>
</evidence>
<dbReference type="InterPro" id="IPR003591">
    <property type="entry name" value="Leu-rich_rpt_typical-subtyp"/>
</dbReference>
<dbReference type="Pfam" id="PF00560">
    <property type="entry name" value="LRR_1"/>
    <property type="match status" value="1"/>
</dbReference>
<dbReference type="SUPFAM" id="SSF52058">
    <property type="entry name" value="L domain-like"/>
    <property type="match status" value="1"/>
</dbReference>
<dbReference type="PROSITE" id="PS51450">
    <property type="entry name" value="LRR"/>
    <property type="match status" value="4"/>
</dbReference>
<keyword evidence="7" id="KW-0675">Receptor</keyword>
<dbReference type="GO" id="GO:0005886">
    <property type="term" value="C:plasma membrane"/>
    <property type="evidence" value="ECO:0007669"/>
    <property type="project" value="TreeGrafter"/>
</dbReference>
<dbReference type="InterPro" id="IPR050541">
    <property type="entry name" value="LRR_TM_domain-containing"/>
</dbReference>
<evidence type="ECO:0000256" key="4">
    <source>
        <dbReference type="SAM" id="Phobius"/>
    </source>
</evidence>
<keyword evidence="4" id="KW-0472">Membrane</keyword>
<dbReference type="Pfam" id="PF13855">
    <property type="entry name" value="LRR_8"/>
    <property type="match status" value="3"/>
</dbReference>
<dbReference type="SMART" id="SM00365">
    <property type="entry name" value="LRR_SD22"/>
    <property type="match status" value="7"/>
</dbReference>
<reference evidence="7" key="1">
    <citation type="submission" date="2019-10" db="EMBL/GenBank/DDBJ databases">
        <title>Short sand fly seasons in Tbilisi, Georgia, hinder development of host immunity to saliva of the visceral leishmaniasis vector Phlebotomus kandelakii.</title>
        <authorList>
            <person name="Oliveira F."/>
            <person name="Giorgobiani E."/>
            <person name="Guimaraes-Costa A.B."/>
            <person name="Abdeladhim M."/>
            <person name="Oristian J."/>
            <person name="Tskhvaradze L."/>
            <person name="Tsertsvadze N."/>
            <person name="Zakalashvili M."/>
            <person name="Valenzuela J.G."/>
            <person name="Kamhawi S."/>
        </authorList>
    </citation>
    <scope>NUCLEOTIDE SEQUENCE</scope>
    <source>
        <strain evidence="7">Wild-capture in Tbilisi</strain>
        <tissue evidence="7">Salivary glands</tissue>
    </source>
</reference>
<evidence type="ECO:0000256" key="1">
    <source>
        <dbReference type="ARBA" id="ARBA00022614"/>
    </source>
</evidence>
<keyword evidence="4" id="KW-0812">Transmembrane</keyword>
<proteinExistence type="predicted"/>
<evidence type="ECO:0000256" key="2">
    <source>
        <dbReference type="ARBA" id="ARBA00022729"/>
    </source>
</evidence>
<dbReference type="Gene3D" id="3.80.10.10">
    <property type="entry name" value="Ribonuclease Inhibitor"/>
    <property type="match status" value="4"/>
</dbReference>
<dbReference type="PANTHER" id="PTHR24369">
    <property type="entry name" value="ANTIGEN BSP, PUTATIVE-RELATED"/>
    <property type="match status" value="1"/>
</dbReference>
<dbReference type="InterPro" id="IPR000483">
    <property type="entry name" value="Cys-rich_flank_reg_C"/>
</dbReference>
<name>A0A6B2ECG2_9DIPT</name>
<feature type="chain" id="PRO_5025587327" evidence="5">
    <location>
        <begin position="19"/>
        <end position="607"/>
    </location>
</feature>
<protein>
    <submittedName>
        <fullName evidence="7">Putative leucine-rich repeat-containing g-protein coupled receptor 5</fullName>
    </submittedName>
</protein>
<evidence type="ECO:0000256" key="3">
    <source>
        <dbReference type="ARBA" id="ARBA00022737"/>
    </source>
</evidence>
<dbReference type="InterPro" id="IPR032675">
    <property type="entry name" value="LRR_dom_sf"/>
</dbReference>
<dbReference type="PANTHER" id="PTHR24369:SF210">
    <property type="entry name" value="CHAOPTIN-RELATED"/>
    <property type="match status" value="1"/>
</dbReference>
<dbReference type="SMART" id="SM00364">
    <property type="entry name" value="LRR_BAC"/>
    <property type="match status" value="4"/>
</dbReference>
<dbReference type="SMART" id="SM00369">
    <property type="entry name" value="LRR_TYP"/>
    <property type="match status" value="9"/>
</dbReference>
<keyword evidence="2 5" id="KW-0732">Signal</keyword>
<sequence length="607" mass="68875">MNKLILLCISLAISTVHCDLCSVCECDDRGDILHIFCDTATKSNRTIELDNIAWPSAKKIEAHFNHLGLTFLPKLTGDASVVGLNFNDNAINIFTPEPLQFFKNIEKLSLAGNQITEIPKDFVRSTSTLRHLNLSNNALQELDPTLVSHLKELQTLDLSHNRFRKISSELLSTLNRVETLNLEENLIFDIEDLDSDDSDEGTARHLNIRELNLAKNNFAVITAKTFADFDKLQVLDISQNKIGNVNQKAFKNMKHLQRLDLSENHIEDLHLHLPDSVEIFHAKGNRIKLWPLTKLPEAIKEIHVENNRLIELFTLTDEYSKLAFFNASDNLIEFLPNHVALPELTVLDLSYNQLTSVPQGMSVRTPALLTLILDHNPIETILFVDQITVGNLSLSNMPLVRTLDAKAFSAVSGRHQQENHTCVSISISRCPLLEDIHEQAFQGVNLCKLDLSGNKLTKIPENLTDWTNVEDGIDFQDNPLDCSCDAQWMLDKVLNQLYRQPEHQNLLSDLRCASPDAFAGQRMVRYYKRRMAFCHPSTRAMLQPLEEPPPVEAGIQLHLNEGPGIGIVIGLCCFVLFTMIAAGLYMVRVEKQRLRRNREKRMFRELQ</sequence>
<dbReference type="PRINTS" id="PR00019">
    <property type="entry name" value="LEURICHRPT"/>
</dbReference>
<feature type="signal peptide" evidence="5">
    <location>
        <begin position="1"/>
        <end position="18"/>
    </location>
</feature>
<keyword evidence="4" id="KW-1133">Transmembrane helix</keyword>
<evidence type="ECO:0000313" key="7">
    <source>
        <dbReference type="EMBL" id="NBJ60322.1"/>
    </source>
</evidence>
<dbReference type="EMBL" id="GIFK01002619">
    <property type="protein sequence ID" value="NBJ60322.1"/>
    <property type="molecule type" value="Transcribed_RNA"/>
</dbReference>
<evidence type="ECO:0000259" key="6">
    <source>
        <dbReference type="SMART" id="SM00082"/>
    </source>
</evidence>
<organism evidence="7">
    <name type="scientific">Phlebotomus kandelakii</name>
    <dbReference type="NCBI Taxonomy" id="1109342"/>
    <lineage>
        <taxon>Eukaryota</taxon>
        <taxon>Metazoa</taxon>
        <taxon>Ecdysozoa</taxon>
        <taxon>Arthropoda</taxon>
        <taxon>Hexapoda</taxon>
        <taxon>Insecta</taxon>
        <taxon>Pterygota</taxon>
        <taxon>Neoptera</taxon>
        <taxon>Endopterygota</taxon>
        <taxon>Diptera</taxon>
        <taxon>Nematocera</taxon>
        <taxon>Psychodoidea</taxon>
        <taxon>Psychodidae</taxon>
        <taxon>Phlebotomus</taxon>
        <taxon>Larroussius</taxon>
    </lineage>
</organism>
<accession>A0A6B2ECG2</accession>
<feature type="domain" description="LRRCT" evidence="6">
    <location>
        <begin position="478"/>
        <end position="535"/>
    </location>
</feature>
<dbReference type="SMART" id="SM00082">
    <property type="entry name" value="LRRCT"/>
    <property type="match status" value="1"/>
</dbReference>
<keyword evidence="1" id="KW-0433">Leucine-rich repeat</keyword>
<dbReference type="AlphaFoldDB" id="A0A6B2ECG2"/>
<dbReference type="InterPro" id="IPR001611">
    <property type="entry name" value="Leu-rich_rpt"/>
</dbReference>
<keyword evidence="3" id="KW-0677">Repeat</keyword>
<feature type="transmembrane region" description="Helical" evidence="4">
    <location>
        <begin position="565"/>
        <end position="587"/>
    </location>
</feature>